<proteinExistence type="inferred from homology"/>
<keyword evidence="5" id="KW-0028">Amino-acid biosynthesis</keyword>
<dbReference type="Proteomes" id="UP000297535">
    <property type="component" value="Unassembled WGS sequence"/>
</dbReference>
<dbReference type="PANTHER" id="PTHR11986:SF113">
    <property type="entry name" value="SUCCINYLORNITHINE TRANSAMINASE"/>
    <property type="match status" value="1"/>
</dbReference>
<feature type="binding site" evidence="5">
    <location>
        <begin position="214"/>
        <end position="217"/>
    </location>
    <ligand>
        <name>pyridoxal 5'-phosphate</name>
        <dbReference type="ChEBI" id="CHEBI:597326"/>
    </ligand>
</feature>
<organism evidence="6 7">
    <name type="scientific">Methylobacterium nonmethylotrophicum</name>
    <dbReference type="NCBI Taxonomy" id="1141884"/>
    <lineage>
        <taxon>Bacteria</taxon>
        <taxon>Pseudomonadati</taxon>
        <taxon>Pseudomonadota</taxon>
        <taxon>Alphaproteobacteria</taxon>
        <taxon>Hyphomicrobiales</taxon>
        <taxon>Methylobacteriaceae</taxon>
        <taxon>Methylobacterium</taxon>
    </lineage>
</organism>
<evidence type="ECO:0000313" key="6">
    <source>
        <dbReference type="EMBL" id="TGD96263.1"/>
    </source>
</evidence>
<protein>
    <recommendedName>
        <fullName evidence="5">Acetylornithine aminotransferase</fullName>
        <shortName evidence="5">ACOAT</shortName>
        <ecNumber evidence="5">2.6.1.11</ecNumber>
    </recommendedName>
</protein>
<dbReference type="InterPro" id="IPR015422">
    <property type="entry name" value="PyrdxlP-dep_Trfase_small"/>
</dbReference>
<sequence length="397" mass="42273">MTSSLLPTYARAKVSFERGEGAWLVARDGSRYLDFGAGIAVNSVGHGHPHLVAALTEQAQKVWHVSNLFEVPEAERLAQRLTEASFADVVFFANSGAEANEACIKMARKYHAAGGHPERYRIVTFEGAFHGRTLATIAAGGQQKYIEGFGPKVDGFDQVPFGDLDALKAAITPETAALMIEPIQGEGGLRVVPHEWLRTLRSLCDEHGLMLIMDEVQTGIGRTGKLFAHEWSGVTPDILSSAKGIGGGFPMGACLATGEAARGMVVGTHGTTFGGNPLAMAVGNAVLDIILAPGFLDHVRRTGLLLKQRLAALKDRHPDVVEEIRGEGLMTGLRLVVPNTDFAAAARDEHLLVIPAGDNVVRLLPPLIIGEAEVNAALDKLEAACAAMETRGRRAAE</sequence>
<dbReference type="PANTHER" id="PTHR11986">
    <property type="entry name" value="AMINOTRANSFERASE CLASS III"/>
    <property type="match status" value="1"/>
</dbReference>
<dbReference type="GO" id="GO:0006526">
    <property type="term" value="P:L-arginine biosynthetic process"/>
    <property type="evidence" value="ECO:0007669"/>
    <property type="project" value="UniProtKB-UniRule"/>
</dbReference>
<dbReference type="NCBIfam" id="TIGR00707">
    <property type="entry name" value="argD"/>
    <property type="match status" value="1"/>
</dbReference>
<dbReference type="Gene3D" id="3.40.640.10">
    <property type="entry name" value="Type I PLP-dependent aspartate aminotransferase-like (Major domain)"/>
    <property type="match status" value="1"/>
</dbReference>
<dbReference type="UniPathway" id="UPA00068">
    <property type="reaction ID" value="UER00109"/>
</dbReference>
<dbReference type="Pfam" id="PF00202">
    <property type="entry name" value="Aminotran_3"/>
    <property type="match status" value="1"/>
</dbReference>
<reference evidence="6 7" key="1">
    <citation type="submission" date="2019-04" db="EMBL/GenBank/DDBJ databases">
        <authorList>
            <person name="Feng G."/>
            <person name="Zhu H."/>
        </authorList>
    </citation>
    <scope>NUCLEOTIDE SEQUENCE [LARGE SCALE GENOMIC DNA]</scope>
    <source>
        <strain evidence="6 7">6HR-1</strain>
    </source>
</reference>
<dbReference type="PIRSF" id="PIRSF000521">
    <property type="entry name" value="Transaminase_4ab_Lys_Orn"/>
    <property type="match status" value="1"/>
</dbReference>
<dbReference type="GO" id="GO:0003992">
    <property type="term" value="F:N2-acetyl-L-ornithine:2-oxoglutarate 5-aminotransferase activity"/>
    <property type="evidence" value="ECO:0007669"/>
    <property type="project" value="UniProtKB-UniRule"/>
</dbReference>
<feature type="binding site" evidence="5">
    <location>
        <position position="132"/>
    </location>
    <ligand>
        <name>N(2)-acetyl-L-ornithine</name>
        <dbReference type="ChEBI" id="CHEBI:57805"/>
    </ligand>
</feature>
<dbReference type="NCBIfam" id="NF002325">
    <property type="entry name" value="PRK01278.1"/>
    <property type="match status" value="1"/>
</dbReference>
<dbReference type="PROSITE" id="PS00600">
    <property type="entry name" value="AA_TRANSFER_CLASS_3"/>
    <property type="match status" value="1"/>
</dbReference>
<dbReference type="InterPro" id="IPR050103">
    <property type="entry name" value="Class-III_PLP-dep_AT"/>
</dbReference>
<feature type="modified residue" description="N6-(pyridoxal phosphate)lysine" evidence="5">
    <location>
        <position position="243"/>
    </location>
</feature>
<evidence type="ECO:0000256" key="5">
    <source>
        <dbReference type="HAMAP-Rule" id="MF_01107"/>
    </source>
</evidence>
<dbReference type="InterPro" id="IPR004636">
    <property type="entry name" value="AcOrn/SuccOrn_fam"/>
</dbReference>
<dbReference type="SUPFAM" id="SSF53383">
    <property type="entry name" value="PLP-dependent transferases"/>
    <property type="match status" value="1"/>
</dbReference>
<comment type="subcellular location">
    <subcellularLocation>
        <location evidence="5">Cytoplasm</location>
    </subcellularLocation>
</comment>
<feature type="binding site" evidence="5">
    <location>
        <position position="272"/>
    </location>
    <ligand>
        <name>pyridoxal 5'-phosphate</name>
        <dbReference type="ChEBI" id="CHEBI:597326"/>
    </ligand>
</feature>
<evidence type="ECO:0000256" key="1">
    <source>
        <dbReference type="ARBA" id="ARBA00022571"/>
    </source>
</evidence>
<keyword evidence="3 5" id="KW-0808">Transferase</keyword>
<evidence type="ECO:0000313" key="7">
    <source>
        <dbReference type="Proteomes" id="UP000297535"/>
    </source>
</evidence>
<name>A0A4Z0NIU9_9HYPH</name>
<gene>
    <name evidence="5" type="primary">argD</name>
    <name evidence="6" type="ORF">EU555_24015</name>
</gene>
<keyword evidence="5" id="KW-0963">Cytoplasm</keyword>
<feature type="binding site" evidence="5">
    <location>
        <position position="129"/>
    </location>
    <ligand>
        <name>pyridoxal 5'-phosphate</name>
        <dbReference type="ChEBI" id="CHEBI:597326"/>
    </ligand>
</feature>
<dbReference type="EC" id="2.6.1.11" evidence="5"/>
<keyword evidence="4 5" id="KW-0663">Pyridoxal phosphate</keyword>
<keyword evidence="7" id="KW-1185">Reference proteome</keyword>
<comment type="similarity">
    <text evidence="5">Belongs to the class-III pyridoxal-phosphate-dependent aminotransferase family. ArgD subfamily.</text>
</comment>
<keyword evidence="1 5" id="KW-0055">Arginine biosynthesis</keyword>
<comment type="miscellaneous">
    <text evidence="5">May also have succinyldiaminopimelate aminotransferase activity, thus carrying out the corresponding step in lysine biosynthesis.</text>
</comment>
<keyword evidence="2 5" id="KW-0032">Aminotransferase</keyword>
<dbReference type="EMBL" id="SRLB01000020">
    <property type="protein sequence ID" value="TGD96263.1"/>
    <property type="molecule type" value="Genomic_DNA"/>
</dbReference>
<dbReference type="InterPro" id="IPR015421">
    <property type="entry name" value="PyrdxlP-dep_Trfase_major"/>
</dbReference>
<comment type="catalytic activity">
    <reaction evidence="5">
        <text>N(2)-acetyl-L-ornithine + 2-oxoglutarate = N-acetyl-L-glutamate 5-semialdehyde + L-glutamate</text>
        <dbReference type="Rhea" id="RHEA:18049"/>
        <dbReference type="ChEBI" id="CHEBI:16810"/>
        <dbReference type="ChEBI" id="CHEBI:29123"/>
        <dbReference type="ChEBI" id="CHEBI:29985"/>
        <dbReference type="ChEBI" id="CHEBI:57805"/>
        <dbReference type="EC" id="2.6.1.11"/>
    </reaction>
</comment>
<accession>A0A4Z0NIU9</accession>
<dbReference type="AlphaFoldDB" id="A0A4Z0NIU9"/>
<dbReference type="OrthoDB" id="9801834at2"/>
<evidence type="ECO:0000256" key="2">
    <source>
        <dbReference type="ARBA" id="ARBA00022576"/>
    </source>
</evidence>
<dbReference type="RefSeq" id="WP_135417747.1">
    <property type="nucleotide sequence ID" value="NZ_SRLB01000020.1"/>
</dbReference>
<comment type="caution">
    <text evidence="6">The sequence shown here is derived from an EMBL/GenBank/DDBJ whole genome shotgun (WGS) entry which is preliminary data.</text>
</comment>
<feature type="binding site" evidence="5">
    <location>
        <position position="271"/>
    </location>
    <ligand>
        <name>N(2)-acetyl-L-ornithine</name>
        <dbReference type="ChEBI" id="CHEBI:57805"/>
    </ligand>
</feature>
<evidence type="ECO:0000256" key="4">
    <source>
        <dbReference type="ARBA" id="ARBA00022898"/>
    </source>
</evidence>
<comment type="pathway">
    <text evidence="5">Amino-acid biosynthesis; L-arginine biosynthesis; N(2)-acetyl-L-ornithine from L-glutamate: step 4/4.</text>
</comment>
<dbReference type="InterPro" id="IPR015424">
    <property type="entry name" value="PyrdxlP-dep_Trfase"/>
</dbReference>
<dbReference type="InterPro" id="IPR005814">
    <property type="entry name" value="Aminotrans_3"/>
</dbReference>
<dbReference type="InterPro" id="IPR049704">
    <property type="entry name" value="Aminotrans_3_PPA_site"/>
</dbReference>
<comment type="cofactor">
    <cofactor evidence="5">
        <name>pyridoxal 5'-phosphate</name>
        <dbReference type="ChEBI" id="CHEBI:597326"/>
    </cofactor>
    <text evidence="5">Binds 1 pyridoxal phosphate per subunit.</text>
</comment>
<dbReference type="FunFam" id="3.40.640.10:FF:000004">
    <property type="entry name" value="Acetylornithine aminotransferase"/>
    <property type="match status" value="1"/>
</dbReference>
<dbReference type="GO" id="GO:0030170">
    <property type="term" value="F:pyridoxal phosphate binding"/>
    <property type="evidence" value="ECO:0007669"/>
    <property type="project" value="InterPro"/>
</dbReference>
<dbReference type="GO" id="GO:0042802">
    <property type="term" value="F:identical protein binding"/>
    <property type="evidence" value="ECO:0007669"/>
    <property type="project" value="TreeGrafter"/>
</dbReference>
<evidence type="ECO:0000256" key="3">
    <source>
        <dbReference type="ARBA" id="ARBA00022679"/>
    </source>
</evidence>
<dbReference type="HAMAP" id="MF_01107">
    <property type="entry name" value="ArgD_aminotrans_3"/>
    <property type="match status" value="1"/>
</dbReference>
<comment type="subunit">
    <text evidence="5">Homodimer.</text>
</comment>
<feature type="binding site" evidence="5">
    <location>
        <begin position="96"/>
        <end position="97"/>
    </location>
    <ligand>
        <name>pyridoxal 5'-phosphate</name>
        <dbReference type="ChEBI" id="CHEBI:597326"/>
    </ligand>
</feature>
<dbReference type="Gene3D" id="3.90.1150.10">
    <property type="entry name" value="Aspartate Aminotransferase, domain 1"/>
    <property type="match status" value="1"/>
</dbReference>
<dbReference type="GO" id="GO:0005737">
    <property type="term" value="C:cytoplasm"/>
    <property type="evidence" value="ECO:0007669"/>
    <property type="project" value="UniProtKB-SubCell"/>
</dbReference>
<dbReference type="CDD" id="cd00610">
    <property type="entry name" value="OAT_like"/>
    <property type="match status" value="1"/>
</dbReference>